<proteinExistence type="predicted"/>
<name>A9DYE6_9FLAO</name>
<dbReference type="GO" id="GO:0016747">
    <property type="term" value="F:acyltransferase activity, transferring groups other than amino-acyl groups"/>
    <property type="evidence" value="ECO:0007669"/>
    <property type="project" value="InterPro"/>
</dbReference>
<dbReference type="Gene3D" id="3.40.630.30">
    <property type="match status" value="1"/>
</dbReference>
<dbReference type="AlphaFoldDB" id="A9DYE6"/>
<dbReference type="InterPro" id="IPR000182">
    <property type="entry name" value="GNAT_dom"/>
</dbReference>
<dbReference type="InterPro" id="IPR016181">
    <property type="entry name" value="Acyl_CoA_acyltransferase"/>
</dbReference>
<feature type="domain" description="N-acetyltransferase" evidence="1">
    <location>
        <begin position="10"/>
        <end position="170"/>
    </location>
</feature>
<sequence length="175" mass="19757">MKLILETNRLRLREFSLKDADFVLKLVNTPSWIQFIGDRNIHTLEAAKKYIEENLLKSYAQNGFGLWLMELKNTSKPIGMCGLVNRDSLEDIDIGFALLPAFERKGYTFEAAKATLTHAKEVLQISKVVAITDASNVASIGLLHKIGLQFEKEVQLAEKNTVLLFSEQLSDMNKN</sequence>
<protein>
    <submittedName>
        <fullName evidence="2">Acetyltransferase, including N-acetylases of ribosomal protein</fullName>
    </submittedName>
</protein>
<dbReference type="HOGENOM" id="CLU_013985_3_1_10"/>
<evidence type="ECO:0000313" key="3">
    <source>
        <dbReference type="Proteomes" id="UP000002945"/>
    </source>
</evidence>
<organism evidence="2 3">
    <name type="scientific">Kordia algicida OT-1</name>
    <dbReference type="NCBI Taxonomy" id="391587"/>
    <lineage>
        <taxon>Bacteria</taxon>
        <taxon>Pseudomonadati</taxon>
        <taxon>Bacteroidota</taxon>
        <taxon>Flavobacteriia</taxon>
        <taxon>Flavobacteriales</taxon>
        <taxon>Flavobacteriaceae</taxon>
        <taxon>Kordia</taxon>
    </lineage>
</organism>
<dbReference type="SUPFAM" id="SSF55729">
    <property type="entry name" value="Acyl-CoA N-acyltransferases (Nat)"/>
    <property type="match status" value="1"/>
</dbReference>
<dbReference type="Proteomes" id="UP000002945">
    <property type="component" value="Unassembled WGS sequence"/>
</dbReference>
<keyword evidence="2" id="KW-0689">Ribosomal protein</keyword>
<dbReference type="PANTHER" id="PTHR43792">
    <property type="entry name" value="GNAT FAMILY, PUTATIVE (AFU_ORTHOLOGUE AFUA_3G00765)-RELATED-RELATED"/>
    <property type="match status" value="1"/>
</dbReference>
<dbReference type="Pfam" id="PF13302">
    <property type="entry name" value="Acetyltransf_3"/>
    <property type="match status" value="1"/>
</dbReference>
<evidence type="ECO:0000259" key="1">
    <source>
        <dbReference type="PROSITE" id="PS51186"/>
    </source>
</evidence>
<dbReference type="InterPro" id="IPR051531">
    <property type="entry name" value="N-acetyltransferase"/>
</dbReference>
<dbReference type="PANTHER" id="PTHR43792:SF1">
    <property type="entry name" value="N-ACETYLTRANSFERASE DOMAIN-CONTAINING PROTEIN"/>
    <property type="match status" value="1"/>
</dbReference>
<keyword evidence="3" id="KW-1185">Reference proteome</keyword>
<accession>A9DYE6</accession>
<dbReference type="EMBL" id="ABIB01000005">
    <property type="protein sequence ID" value="EDP96122.1"/>
    <property type="molecule type" value="Genomic_DNA"/>
</dbReference>
<keyword evidence="2" id="KW-0808">Transferase</keyword>
<evidence type="ECO:0000313" key="2">
    <source>
        <dbReference type="EMBL" id="EDP96122.1"/>
    </source>
</evidence>
<reference evidence="2 3" key="1">
    <citation type="journal article" date="2011" name="J. Bacteriol.">
        <title>Genome sequence of the algicidal bacterium Kordia algicida OT-1.</title>
        <authorList>
            <person name="Lee H.S."/>
            <person name="Kang S.G."/>
            <person name="Kwon K.K."/>
            <person name="Lee J.H."/>
            <person name="Kim S.J."/>
        </authorList>
    </citation>
    <scope>NUCLEOTIDE SEQUENCE [LARGE SCALE GENOMIC DNA]</scope>
    <source>
        <strain evidence="2 3">OT-1</strain>
    </source>
</reference>
<comment type="caution">
    <text evidence="2">The sequence shown here is derived from an EMBL/GenBank/DDBJ whole genome shotgun (WGS) entry which is preliminary data.</text>
</comment>
<dbReference type="PROSITE" id="PS51186">
    <property type="entry name" value="GNAT"/>
    <property type="match status" value="1"/>
</dbReference>
<dbReference type="GO" id="GO:0005840">
    <property type="term" value="C:ribosome"/>
    <property type="evidence" value="ECO:0007669"/>
    <property type="project" value="UniProtKB-KW"/>
</dbReference>
<dbReference type="eggNOG" id="COG1670">
    <property type="taxonomic scope" value="Bacteria"/>
</dbReference>
<dbReference type="RefSeq" id="WP_007094192.1">
    <property type="nucleotide sequence ID" value="NZ_CP142125.1"/>
</dbReference>
<dbReference type="STRING" id="391587.KAOT1_08133"/>
<keyword evidence="2" id="KW-0687">Ribonucleoprotein</keyword>
<gene>
    <name evidence="2" type="ORF">KAOT1_08133</name>
</gene>